<evidence type="ECO:0000256" key="3">
    <source>
        <dbReference type="ARBA" id="ARBA00023125"/>
    </source>
</evidence>
<dbReference type="Gene3D" id="1.10.10.10">
    <property type="entry name" value="Winged helix-like DNA-binding domain superfamily/Winged helix DNA-binding domain"/>
    <property type="match status" value="1"/>
</dbReference>
<dbReference type="InterPro" id="IPR036388">
    <property type="entry name" value="WH-like_DNA-bd_sf"/>
</dbReference>
<dbReference type="InterPro" id="IPR000847">
    <property type="entry name" value="LysR_HTH_N"/>
</dbReference>
<dbReference type="Pfam" id="PF03466">
    <property type="entry name" value="LysR_substrate"/>
    <property type="match status" value="1"/>
</dbReference>
<dbReference type="FunFam" id="1.10.10.10:FF:000001">
    <property type="entry name" value="LysR family transcriptional regulator"/>
    <property type="match status" value="1"/>
</dbReference>
<organism evidence="6 7">
    <name type="scientific">Formivibrio citricus</name>
    <dbReference type="NCBI Taxonomy" id="83765"/>
    <lineage>
        <taxon>Bacteria</taxon>
        <taxon>Pseudomonadati</taxon>
        <taxon>Pseudomonadota</taxon>
        <taxon>Betaproteobacteria</taxon>
        <taxon>Neisseriales</taxon>
        <taxon>Chitinibacteraceae</taxon>
        <taxon>Formivibrio</taxon>
    </lineage>
</organism>
<reference evidence="7" key="1">
    <citation type="submission" date="2016-10" db="EMBL/GenBank/DDBJ databases">
        <authorList>
            <person name="Varghese N."/>
            <person name="Submissions S."/>
        </authorList>
    </citation>
    <scope>NUCLEOTIDE SEQUENCE [LARGE SCALE GENOMIC DNA]</scope>
    <source>
        <strain evidence="7">DSM 6150</strain>
    </source>
</reference>
<evidence type="ECO:0000259" key="5">
    <source>
        <dbReference type="PROSITE" id="PS50931"/>
    </source>
</evidence>
<keyword evidence="2" id="KW-0805">Transcription regulation</keyword>
<sequence length="302" mass="33736">MEQYNLDANDLLLFAAIAEAGSFVRAAERLQLPKSTLSRRLTALETRLGERLLTRTTRKLQLTDFGQAVLAHARQIADEVDAATALAQSRQASPSGRLRISMPSDLANQLLAPMLEQFIRQYPAVELQIDLSPRRVDLVAENYDLAIRVGEMPEDSTLVARRIWRYTPALYAAPAYLERHGAPQTPQDLTGHARLCILTRDREPAEWLLQSGEQQHLIGGHAAAAINSPEMLTRLAAAGLGIVASNRLFAMPYEEKGELVRVLPDWHLPLVTIRAVYPERRLLPGKTRAFLDLLEAWLRPDS</sequence>
<keyword evidence="7" id="KW-1185">Reference proteome</keyword>
<dbReference type="STRING" id="83765.SAMN05660284_00433"/>
<dbReference type="Proteomes" id="UP000242869">
    <property type="component" value="Unassembled WGS sequence"/>
</dbReference>
<evidence type="ECO:0000256" key="4">
    <source>
        <dbReference type="ARBA" id="ARBA00023163"/>
    </source>
</evidence>
<dbReference type="Gene3D" id="3.40.190.290">
    <property type="match status" value="1"/>
</dbReference>
<dbReference type="InterPro" id="IPR005119">
    <property type="entry name" value="LysR_subst-bd"/>
</dbReference>
<accession>A0A1I4VXB2</accession>
<evidence type="ECO:0000313" key="6">
    <source>
        <dbReference type="EMBL" id="SFN05958.1"/>
    </source>
</evidence>
<evidence type="ECO:0000256" key="1">
    <source>
        <dbReference type="ARBA" id="ARBA00009437"/>
    </source>
</evidence>
<keyword evidence="4" id="KW-0804">Transcription</keyword>
<dbReference type="PANTHER" id="PTHR30537">
    <property type="entry name" value="HTH-TYPE TRANSCRIPTIONAL REGULATOR"/>
    <property type="match status" value="1"/>
</dbReference>
<dbReference type="InterPro" id="IPR036390">
    <property type="entry name" value="WH_DNA-bd_sf"/>
</dbReference>
<dbReference type="AlphaFoldDB" id="A0A1I4VXB2"/>
<dbReference type="CDD" id="cd08422">
    <property type="entry name" value="PBP2_CrgA_like"/>
    <property type="match status" value="1"/>
</dbReference>
<dbReference type="GO" id="GO:0003700">
    <property type="term" value="F:DNA-binding transcription factor activity"/>
    <property type="evidence" value="ECO:0007669"/>
    <property type="project" value="InterPro"/>
</dbReference>
<dbReference type="PROSITE" id="PS50931">
    <property type="entry name" value="HTH_LYSR"/>
    <property type="match status" value="1"/>
</dbReference>
<comment type="similarity">
    <text evidence="1">Belongs to the LysR transcriptional regulatory family.</text>
</comment>
<dbReference type="SUPFAM" id="SSF46785">
    <property type="entry name" value="Winged helix' DNA-binding domain"/>
    <property type="match status" value="1"/>
</dbReference>
<gene>
    <name evidence="6" type="ORF">SAMN05660284_00433</name>
</gene>
<evidence type="ECO:0000313" key="7">
    <source>
        <dbReference type="Proteomes" id="UP000242869"/>
    </source>
</evidence>
<feature type="domain" description="HTH lysR-type" evidence="5">
    <location>
        <begin position="6"/>
        <end position="63"/>
    </location>
</feature>
<dbReference type="OrthoDB" id="9178040at2"/>
<dbReference type="SUPFAM" id="SSF53850">
    <property type="entry name" value="Periplasmic binding protein-like II"/>
    <property type="match status" value="1"/>
</dbReference>
<dbReference type="GO" id="GO:0003677">
    <property type="term" value="F:DNA binding"/>
    <property type="evidence" value="ECO:0007669"/>
    <property type="project" value="UniProtKB-KW"/>
</dbReference>
<dbReference type="InterPro" id="IPR058163">
    <property type="entry name" value="LysR-type_TF_proteobact-type"/>
</dbReference>
<dbReference type="PANTHER" id="PTHR30537:SF5">
    <property type="entry name" value="HTH-TYPE TRANSCRIPTIONAL ACTIVATOR TTDR-RELATED"/>
    <property type="match status" value="1"/>
</dbReference>
<proteinExistence type="inferred from homology"/>
<keyword evidence="3 6" id="KW-0238">DNA-binding</keyword>
<protein>
    <submittedName>
        <fullName evidence="6">DNA-binding transcriptional regulator, LysR family</fullName>
    </submittedName>
</protein>
<name>A0A1I4VXB2_9NEIS</name>
<dbReference type="EMBL" id="FOVE01000002">
    <property type="protein sequence ID" value="SFN05958.1"/>
    <property type="molecule type" value="Genomic_DNA"/>
</dbReference>
<evidence type="ECO:0000256" key="2">
    <source>
        <dbReference type="ARBA" id="ARBA00023015"/>
    </source>
</evidence>
<dbReference type="Pfam" id="PF00126">
    <property type="entry name" value="HTH_1"/>
    <property type="match status" value="1"/>
</dbReference>
<dbReference type="RefSeq" id="WP_091190620.1">
    <property type="nucleotide sequence ID" value="NZ_FOVE01000002.1"/>
</dbReference>